<protein>
    <recommendedName>
        <fullName evidence="3">Aminoglycoside phosphotransferase domain-containing protein</fullName>
    </recommendedName>
</protein>
<gene>
    <name evidence="1" type="ORF">K461DRAFT_267078</name>
</gene>
<keyword evidence="2" id="KW-1185">Reference proteome</keyword>
<dbReference type="AlphaFoldDB" id="A0A9P4J1Z3"/>
<dbReference type="EMBL" id="ML996084">
    <property type="protein sequence ID" value="KAF2153998.1"/>
    <property type="molecule type" value="Genomic_DNA"/>
</dbReference>
<reference evidence="1" key="1">
    <citation type="journal article" date="2020" name="Stud. Mycol.">
        <title>101 Dothideomycetes genomes: a test case for predicting lifestyles and emergence of pathogens.</title>
        <authorList>
            <person name="Haridas S."/>
            <person name="Albert R."/>
            <person name="Binder M."/>
            <person name="Bloem J."/>
            <person name="Labutti K."/>
            <person name="Salamov A."/>
            <person name="Andreopoulos B."/>
            <person name="Baker S."/>
            <person name="Barry K."/>
            <person name="Bills G."/>
            <person name="Bluhm B."/>
            <person name="Cannon C."/>
            <person name="Castanera R."/>
            <person name="Culley D."/>
            <person name="Daum C."/>
            <person name="Ezra D."/>
            <person name="Gonzalez J."/>
            <person name="Henrissat B."/>
            <person name="Kuo A."/>
            <person name="Liang C."/>
            <person name="Lipzen A."/>
            <person name="Lutzoni F."/>
            <person name="Magnuson J."/>
            <person name="Mondo S."/>
            <person name="Nolan M."/>
            <person name="Ohm R."/>
            <person name="Pangilinan J."/>
            <person name="Park H.-J."/>
            <person name="Ramirez L."/>
            <person name="Alfaro M."/>
            <person name="Sun H."/>
            <person name="Tritt A."/>
            <person name="Yoshinaga Y."/>
            <person name="Zwiers L.-H."/>
            <person name="Turgeon B."/>
            <person name="Goodwin S."/>
            <person name="Spatafora J."/>
            <person name="Crous P."/>
            <person name="Grigoriev I."/>
        </authorList>
    </citation>
    <scope>NUCLEOTIDE SEQUENCE</scope>
    <source>
        <strain evidence="1">CBS 260.36</strain>
    </source>
</reference>
<dbReference type="Proteomes" id="UP000799439">
    <property type="component" value="Unassembled WGS sequence"/>
</dbReference>
<evidence type="ECO:0008006" key="3">
    <source>
        <dbReference type="Google" id="ProtNLM"/>
    </source>
</evidence>
<dbReference type="OrthoDB" id="2968323at2759"/>
<evidence type="ECO:0000313" key="2">
    <source>
        <dbReference type="Proteomes" id="UP000799439"/>
    </source>
</evidence>
<name>A0A9P4J1Z3_9PEZI</name>
<comment type="caution">
    <text evidence="1">The sequence shown here is derived from an EMBL/GenBank/DDBJ whole genome shotgun (WGS) entry which is preliminary data.</text>
</comment>
<evidence type="ECO:0000313" key="1">
    <source>
        <dbReference type="EMBL" id="KAF2153998.1"/>
    </source>
</evidence>
<organism evidence="1 2">
    <name type="scientific">Myriangium duriaei CBS 260.36</name>
    <dbReference type="NCBI Taxonomy" id="1168546"/>
    <lineage>
        <taxon>Eukaryota</taxon>
        <taxon>Fungi</taxon>
        <taxon>Dikarya</taxon>
        <taxon>Ascomycota</taxon>
        <taxon>Pezizomycotina</taxon>
        <taxon>Dothideomycetes</taxon>
        <taxon>Dothideomycetidae</taxon>
        <taxon>Myriangiales</taxon>
        <taxon>Myriangiaceae</taxon>
        <taxon>Myriangium</taxon>
    </lineage>
</organism>
<accession>A0A9P4J1Z3</accession>
<sequence length="225" mass="26407">MTSSGETPTDYFRVIVKDARLGQIRLFERIGDTIEFLVPDQKHLRRSTPWHWGLHARNLYDEDNQITGIIDWQDLVQYHGEIMLELLNDYEDMPAGEERMSIEAQVEKSLVLWYYENETKSRNVVLYELFQWSQQIISFATSDKINDFPLRECLIQLKRQIATDAPRSVTANREQKVYLVPSKYRARLMEQTIGMPEPDFGNLWLALFEKMAGHLARSSMNRMGT</sequence>
<proteinExistence type="predicted"/>